<evidence type="ECO:0000313" key="2">
    <source>
        <dbReference type="EMBL" id="GAB33806.1"/>
    </source>
</evidence>
<dbReference type="Proteomes" id="UP000005038">
    <property type="component" value="Unassembled WGS sequence"/>
</dbReference>
<dbReference type="EMBL" id="BAFB01000082">
    <property type="protein sequence ID" value="GAB33806.1"/>
    <property type="molecule type" value="Genomic_DNA"/>
</dbReference>
<sequence length="166" mass="18529">MDDLEAVKALKYRYLRTLDTKDWVAFAETLTEDVVGEYGESLSFADRDELVGYMRTSVGPGVITEHRVSHPEILIDGDTASGRWYLQDRVIVPAFSFMMIGAAFYTDSYRRTDDGWRICSTGYDRTYEASVDLREIPSFSAKVGPAVGSDAGTVREDADVGHGRVH</sequence>
<proteinExistence type="predicted"/>
<feature type="domain" description="SnoaL-like" evidence="1">
    <location>
        <begin position="2"/>
        <end position="120"/>
    </location>
</feature>
<dbReference type="AlphaFoldDB" id="H5TJZ8"/>
<dbReference type="CDD" id="cd00531">
    <property type="entry name" value="NTF2_like"/>
    <property type="match status" value="1"/>
</dbReference>
<dbReference type="STRING" id="1108044.GOOTI_082_00360"/>
<protein>
    <submittedName>
        <fullName evidence="2">Dehydratase</fullName>
    </submittedName>
</protein>
<gene>
    <name evidence="2" type="ORF">GOOTI_082_00360</name>
</gene>
<evidence type="ECO:0000259" key="1">
    <source>
        <dbReference type="Pfam" id="PF13577"/>
    </source>
</evidence>
<accession>H5TJZ8</accession>
<dbReference type="RefSeq" id="WP_007238050.1">
    <property type="nucleotide sequence ID" value="NZ_BAFB01000082.1"/>
</dbReference>
<reference evidence="2" key="1">
    <citation type="submission" date="2012-02" db="EMBL/GenBank/DDBJ databases">
        <title>Whole genome shotgun sequence of Gordonia otitidis NBRC 100426.</title>
        <authorList>
            <person name="Yoshida I."/>
            <person name="Hosoyama A."/>
            <person name="Tsuchikane K."/>
            <person name="Katsumata H."/>
            <person name="Yamazaki S."/>
            <person name="Fujita N."/>
        </authorList>
    </citation>
    <scope>NUCLEOTIDE SEQUENCE [LARGE SCALE GENOMIC DNA]</scope>
    <source>
        <strain evidence="2">NBRC 100426</strain>
    </source>
</reference>
<comment type="caution">
    <text evidence="2">The sequence shown here is derived from an EMBL/GenBank/DDBJ whole genome shotgun (WGS) entry which is preliminary data.</text>
</comment>
<dbReference type="Pfam" id="PF13577">
    <property type="entry name" value="SnoaL_4"/>
    <property type="match status" value="1"/>
</dbReference>
<dbReference type="SUPFAM" id="SSF54427">
    <property type="entry name" value="NTF2-like"/>
    <property type="match status" value="1"/>
</dbReference>
<dbReference type="InterPro" id="IPR032710">
    <property type="entry name" value="NTF2-like_dom_sf"/>
</dbReference>
<name>H5TJZ8_GORO1</name>
<evidence type="ECO:0000313" key="3">
    <source>
        <dbReference type="Proteomes" id="UP000005038"/>
    </source>
</evidence>
<organism evidence="2 3">
    <name type="scientific">Gordonia otitidis (strain DSM 44809 / CCUG 52243 / JCM 12355 / NBRC 100426 / IFM 10032)</name>
    <dbReference type="NCBI Taxonomy" id="1108044"/>
    <lineage>
        <taxon>Bacteria</taxon>
        <taxon>Bacillati</taxon>
        <taxon>Actinomycetota</taxon>
        <taxon>Actinomycetes</taxon>
        <taxon>Mycobacteriales</taxon>
        <taxon>Gordoniaceae</taxon>
        <taxon>Gordonia</taxon>
    </lineage>
</organism>
<dbReference type="Gene3D" id="3.10.450.50">
    <property type="match status" value="1"/>
</dbReference>
<keyword evidence="3" id="KW-1185">Reference proteome</keyword>
<dbReference type="InterPro" id="IPR037401">
    <property type="entry name" value="SnoaL-like"/>
</dbReference>
<dbReference type="OrthoDB" id="4941530at2"/>